<protein>
    <submittedName>
        <fullName evidence="2">Uncharacterized protein</fullName>
    </submittedName>
</protein>
<dbReference type="EMBL" id="JAAALK010000081">
    <property type="protein sequence ID" value="KAG8090505.1"/>
    <property type="molecule type" value="Genomic_DNA"/>
</dbReference>
<keyword evidence="3" id="KW-1185">Reference proteome</keyword>
<gene>
    <name evidence="2" type="ORF">GUJ93_ZPchr0011g28650</name>
</gene>
<reference evidence="2" key="1">
    <citation type="journal article" date="2021" name="bioRxiv">
        <title>Whole Genome Assembly and Annotation of Northern Wild Rice, Zizania palustris L., Supports a Whole Genome Duplication in the Zizania Genus.</title>
        <authorList>
            <person name="Haas M."/>
            <person name="Kono T."/>
            <person name="Macchietto M."/>
            <person name="Millas R."/>
            <person name="McGilp L."/>
            <person name="Shao M."/>
            <person name="Duquette J."/>
            <person name="Hirsch C.N."/>
            <person name="Kimball J."/>
        </authorList>
    </citation>
    <scope>NUCLEOTIDE SEQUENCE</scope>
    <source>
        <tissue evidence="2">Fresh leaf tissue</tissue>
    </source>
</reference>
<feature type="compositionally biased region" description="Basic and acidic residues" evidence="1">
    <location>
        <begin position="66"/>
        <end position="81"/>
    </location>
</feature>
<name>A0A8J6BRG2_ZIZPA</name>
<dbReference type="AlphaFoldDB" id="A0A8J6BRG2"/>
<evidence type="ECO:0000313" key="2">
    <source>
        <dbReference type="EMBL" id="KAG8090505.1"/>
    </source>
</evidence>
<organism evidence="2 3">
    <name type="scientific">Zizania palustris</name>
    <name type="common">Northern wild rice</name>
    <dbReference type="NCBI Taxonomy" id="103762"/>
    <lineage>
        <taxon>Eukaryota</taxon>
        <taxon>Viridiplantae</taxon>
        <taxon>Streptophyta</taxon>
        <taxon>Embryophyta</taxon>
        <taxon>Tracheophyta</taxon>
        <taxon>Spermatophyta</taxon>
        <taxon>Magnoliopsida</taxon>
        <taxon>Liliopsida</taxon>
        <taxon>Poales</taxon>
        <taxon>Poaceae</taxon>
        <taxon>BOP clade</taxon>
        <taxon>Oryzoideae</taxon>
        <taxon>Oryzeae</taxon>
        <taxon>Zizaniinae</taxon>
        <taxon>Zizania</taxon>
    </lineage>
</organism>
<accession>A0A8J6BRG2</accession>
<evidence type="ECO:0000256" key="1">
    <source>
        <dbReference type="SAM" id="MobiDB-lite"/>
    </source>
</evidence>
<proteinExistence type="predicted"/>
<sequence length="115" mass="12698">MINCKKTSGFNATQISIQPKKDSFFPIVTTKLTNLSQISSSSISSRSITPTGKLNAEAEQTSKQTEQSHIENLQRDHHLEHPINPTNHAASEYQINAAADPRTRRTSEQARNPAA</sequence>
<comment type="caution">
    <text evidence="2">The sequence shown here is derived from an EMBL/GenBank/DDBJ whole genome shotgun (WGS) entry which is preliminary data.</text>
</comment>
<feature type="compositionally biased region" description="Low complexity" evidence="1">
    <location>
        <begin position="38"/>
        <end position="48"/>
    </location>
</feature>
<reference evidence="2" key="2">
    <citation type="submission" date="2021-02" db="EMBL/GenBank/DDBJ databases">
        <authorList>
            <person name="Kimball J.A."/>
            <person name="Haas M.W."/>
            <person name="Macchietto M."/>
            <person name="Kono T."/>
            <person name="Duquette J."/>
            <person name="Shao M."/>
        </authorList>
    </citation>
    <scope>NUCLEOTIDE SEQUENCE</scope>
    <source>
        <tissue evidence="2">Fresh leaf tissue</tissue>
    </source>
</reference>
<feature type="region of interest" description="Disordered" evidence="1">
    <location>
        <begin position="38"/>
        <end position="115"/>
    </location>
</feature>
<dbReference type="Proteomes" id="UP000729402">
    <property type="component" value="Unassembled WGS sequence"/>
</dbReference>
<evidence type="ECO:0000313" key="3">
    <source>
        <dbReference type="Proteomes" id="UP000729402"/>
    </source>
</evidence>